<dbReference type="AlphaFoldDB" id="A0A2P2Q401"/>
<sequence length="34" mass="3660">MVELLIGEMLVGPNFQRNKVIFGRVAQAACKVAG</sequence>
<protein>
    <submittedName>
        <fullName evidence="1">Uncharacterized protein</fullName>
    </submittedName>
</protein>
<reference evidence="1" key="1">
    <citation type="submission" date="2018-02" db="EMBL/GenBank/DDBJ databases">
        <title>Rhizophora mucronata_Transcriptome.</title>
        <authorList>
            <person name="Meera S.P."/>
            <person name="Sreeshan A."/>
            <person name="Augustine A."/>
        </authorList>
    </citation>
    <scope>NUCLEOTIDE SEQUENCE</scope>
    <source>
        <tissue evidence="1">Leaf</tissue>
    </source>
</reference>
<proteinExistence type="predicted"/>
<name>A0A2P2Q401_RHIMU</name>
<organism evidence="1">
    <name type="scientific">Rhizophora mucronata</name>
    <name type="common">Asiatic mangrove</name>
    <dbReference type="NCBI Taxonomy" id="61149"/>
    <lineage>
        <taxon>Eukaryota</taxon>
        <taxon>Viridiplantae</taxon>
        <taxon>Streptophyta</taxon>
        <taxon>Embryophyta</taxon>
        <taxon>Tracheophyta</taxon>
        <taxon>Spermatophyta</taxon>
        <taxon>Magnoliopsida</taxon>
        <taxon>eudicotyledons</taxon>
        <taxon>Gunneridae</taxon>
        <taxon>Pentapetalae</taxon>
        <taxon>rosids</taxon>
        <taxon>fabids</taxon>
        <taxon>Malpighiales</taxon>
        <taxon>Rhizophoraceae</taxon>
        <taxon>Rhizophora</taxon>
    </lineage>
</organism>
<evidence type="ECO:0000313" key="1">
    <source>
        <dbReference type="EMBL" id="MBX61639.1"/>
    </source>
</evidence>
<accession>A0A2P2Q401</accession>
<dbReference type="EMBL" id="GGEC01081155">
    <property type="protein sequence ID" value="MBX61639.1"/>
    <property type="molecule type" value="Transcribed_RNA"/>
</dbReference>